<evidence type="ECO:0000313" key="2">
    <source>
        <dbReference type="EMBL" id="GMS91914.1"/>
    </source>
</evidence>
<proteinExistence type="predicted"/>
<evidence type="ECO:0000313" key="3">
    <source>
        <dbReference type="Proteomes" id="UP001432027"/>
    </source>
</evidence>
<accession>A0AAV5TF97</accession>
<feature type="non-terminal residue" evidence="2">
    <location>
        <position position="1"/>
    </location>
</feature>
<keyword evidence="3" id="KW-1185">Reference proteome</keyword>
<dbReference type="InterPro" id="IPR045860">
    <property type="entry name" value="Snake_toxin-like_sf"/>
</dbReference>
<protein>
    <recommendedName>
        <fullName evidence="1">DUF7622 domain-containing protein</fullName>
    </recommendedName>
</protein>
<reference evidence="2" key="1">
    <citation type="submission" date="2023-10" db="EMBL/GenBank/DDBJ databases">
        <title>Genome assembly of Pristionchus species.</title>
        <authorList>
            <person name="Yoshida K."/>
            <person name="Sommer R.J."/>
        </authorList>
    </citation>
    <scope>NUCLEOTIDE SEQUENCE</scope>
    <source>
        <strain evidence="2">RS0144</strain>
    </source>
</reference>
<name>A0AAV5TF97_9BILA</name>
<dbReference type="Gene3D" id="2.10.60.10">
    <property type="entry name" value="CD59"/>
    <property type="match status" value="1"/>
</dbReference>
<comment type="caution">
    <text evidence="2">The sequence shown here is derived from an EMBL/GenBank/DDBJ whole genome shotgun (WGS) entry which is preliminary data.</text>
</comment>
<dbReference type="Pfam" id="PF24602">
    <property type="entry name" value="DUF7622"/>
    <property type="match status" value="1"/>
</dbReference>
<dbReference type="PANTHER" id="PTHR37433">
    <property type="entry name" value="PROTEIN CBG25136-RELATED"/>
    <property type="match status" value="1"/>
</dbReference>
<dbReference type="Proteomes" id="UP001432027">
    <property type="component" value="Unassembled WGS sequence"/>
</dbReference>
<dbReference type="InterPro" id="IPR056039">
    <property type="entry name" value="DUF7622"/>
</dbReference>
<dbReference type="EMBL" id="BTSX01000004">
    <property type="protein sequence ID" value="GMS91914.1"/>
    <property type="molecule type" value="Genomic_DNA"/>
</dbReference>
<feature type="non-terminal residue" evidence="2">
    <location>
        <position position="140"/>
    </location>
</feature>
<dbReference type="PANTHER" id="PTHR37433:SF5">
    <property type="entry name" value="DUF753 DOMAIN-CONTAINING PROTEIN-RELATED"/>
    <property type="match status" value="1"/>
</dbReference>
<evidence type="ECO:0000259" key="1">
    <source>
        <dbReference type="Pfam" id="PF24602"/>
    </source>
</evidence>
<gene>
    <name evidence="2" type="ORF">PENTCL1PPCAC_14089</name>
</gene>
<organism evidence="2 3">
    <name type="scientific">Pristionchus entomophagus</name>
    <dbReference type="NCBI Taxonomy" id="358040"/>
    <lineage>
        <taxon>Eukaryota</taxon>
        <taxon>Metazoa</taxon>
        <taxon>Ecdysozoa</taxon>
        <taxon>Nematoda</taxon>
        <taxon>Chromadorea</taxon>
        <taxon>Rhabditida</taxon>
        <taxon>Rhabditina</taxon>
        <taxon>Diplogasteromorpha</taxon>
        <taxon>Diplogasteroidea</taxon>
        <taxon>Neodiplogasteridae</taxon>
        <taxon>Pristionchus</taxon>
    </lineage>
</organism>
<dbReference type="AlphaFoldDB" id="A0AAV5TF97"/>
<sequence length="140" mass="15106">VDTTGNDTCKGDLCYVTRQLDSFFKYGTERGCITNNETLFAGLYQVGSMKSVNLEIAVCNATLCNADVSSAKKNLPVLTTTSALTTTTTMPTTTALLTTTRATTTSTPATTTKAAIRESEFERLLRKITSAFEQLFTGFT</sequence>
<feature type="domain" description="DUF7622" evidence="1">
    <location>
        <begin position="5"/>
        <end position="68"/>
    </location>
</feature>